<name>A0A918G5K2_STRGD</name>
<feature type="region of interest" description="Disordered" evidence="1">
    <location>
        <begin position="38"/>
        <end position="58"/>
    </location>
</feature>
<organism evidence="2 3">
    <name type="scientific">Streptomyces griseoviridis</name>
    <dbReference type="NCBI Taxonomy" id="45398"/>
    <lineage>
        <taxon>Bacteria</taxon>
        <taxon>Bacillati</taxon>
        <taxon>Actinomycetota</taxon>
        <taxon>Actinomycetes</taxon>
        <taxon>Kitasatosporales</taxon>
        <taxon>Streptomycetaceae</taxon>
        <taxon>Streptomyces</taxon>
    </lineage>
</organism>
<proteinExistence type="predicted"/>
<sequence length="163" mass="16229">MNGGALRRVLEDGPRSPARAVLAAMEVPSTGNVTSLVRGTAAHSPSMAAPARKSGDGAGSVDFCSAGAGAGAEAGYSSGTAAVDRLVGETDGAGTRMPAPLPLPLPQPQAQAQAVPQAAAGTDGAPAAPGRRRARRRPARRHPARGPRAGRSHRGAGPGRHRS</sequence>
<gene>
    <name evidence="2" type="ORF">GCM10010238_05270</name>
</gene>
<dbReference type="Proteomes" id="UP000653493">
    <property type="component" value="Unassembled WGS sequence"/>
</dbReference>
<evidence type="ECO:0000313" key="3">
    <source>
        <dbReference type="Proteomes" id="UP000653493"/>
    </source>
</evidence>
<keyword evidence="3" id="KW-1185">Reference proteome</keyword>
<feature type="compositionally biased region" description="Low complexity" evidence="1">
    <location>
        <begin position="108"/>
        <end position="129"/>
    </location>
</feature>
<feature type="compositionally biased region" description="Basic residues" evidence="1">
    <location>
        <begin position="130"/>
        <end position="163"/>
    </location>
</feature>
<reference evidence="2" key="1">
    <citation type="journal article" date="2014" name="Int. J. Syst. Evol. Microbiol.">
        <title>Complete genome sequence of Corynebacterium casei LMG S-19264T (=DSM 44701T), isolated from a smear-ripened cheese.</title>
        <authorList>
            <consortium name="US DOE Joint Genome Institute (JGI-PGF)"/>
            <person name="Walter F."/>
            <person name="Albersmeier A."/>
            <person name="Kalinowski J."/>
            <person name="Ruckert C."/>
        </authorList>
    </citation>
    <scope>NUCLEOTIDE SEQUENCE</scope>
    <source>
        <strain evidence="2">JCM 4234</strain>
    </source>
</reference>
<dbReference type="AlphaFoldDB" id="A0A918G5K2"/>
<protein>
    <submittedName>
        <fullName evidence="2">Uncharacterized protein</fullName>
    </submittedName>
</protein>
<evidence type="ECO:0000256" key="1">
    <source>
        <dbReference type="SAM" id="MobiDB-lite"/>
    </source>
</evidence>
<evidence type="ECO:0000313" key="2">
    <source>
        <dbReference type="EMBL" id="GGS19995.1"/>
    </source>
</evidence>
<accession>A0A918G5K2</accession>
<comment type="caution">
    <text evidence="2">The sequence shown here is derived from an EMBL/GenBank/DDBJ whole genome shotgun (WGS) entry which is preliminary data.</text>
</comment>
<reference evidence="2" key="2">
    <citation type="submission" date="2020-09" db="EMBL/GenBank/DDBJ databases">
        <authorList>
            <person name="Sun Q."/>
            <person name="Ohkuma M."/>
        </authorList>
    </citation>
    <scope>NUCLEOTIDE SEQUENCE</scope>
    <source>
        <strain evidence="2">JCM 4234</strain>
    </source>
</reference>
<feature type="region of interest" description="Disordered" evidence="1">
    <location>
        <begin position="87"/>
        <end position="163"/>
    </location>
</feature>
<dbReference type="EMBL" id="BMSL01000001">
    <property type="protein sequence ID" value="GGS19995.1"/>
    <property type="molecule type" value="Genomic_DNA"/>
</dbReference>